<dbReference type="Proteomes" id="UP000093309">
    <property type="component" value="Unassembled WGS sequence"/>
</dbReference>
<evidence type="ECO:0000256" key="2">
    <source>
        <dbReference type="ARBA" id="ARBA00022729"/>
    </source>
</evidence>
<feature type="domain" description="Alginate lyase" evidence="5">
    <location>
        <begin position="70"/>
        <end position="289"/>
    </location>
</feature>
<name>A0A1C1A8M2_9BACL</name>
<dbReference type="AlphaFoldDB" id="A0A1C1A8M2"/>
<dbReference type="PANTHER" id="PTHR39210">
    <property type="entry name" value="HEPARIN-SULFATE LYASE"/>
    <property type="match status" value="1"/>
</dbReference>
<dbReference type="GO" id="GO:0042597">
    <property type="term" value="C:periplasmic space"/>
    <property type="evidence" value="ECO:0007669"/>
    <property type="project" value="UniProtKB-SubCell"/>
</dbReference>
<dbReference type="GO" id="GO:0016829">
    <property type="term" value="F:lyase activity"/>
    <property type="evidence" value="ECO:0007669"/>
    <property type="project" value="UniProtKB-KW"/>
</dbReference>
<evidence type="ECO:0000259" key="5">
    <source>
        <dbReference type="Pfam" id="PF05426"/>
    </source>
</evidence>
<sequence length="699" mass="79909">MNKYRLERLRLNWSSPAFSLAAERLRYEADQAARISYEIRANEQGQWTHYYHCASDGAMLTFQWDQPCQHACPQCGKVYTGEPYNAAWVSLTHVQIGRAVYHLGLQSVVEPDNDRLSQIKDYLMAYADNYDTYAIHGNIPYNGPGRLFAQTLDEAHWITDLALGFDVIKESLSQEEAAHICKGLLEPCARFLIDYKENQIHNHAVLITSAVAALGLLLENEDIIQAGLTGEYGLLDQLERGIFEDGFWYEGNVHYHFYAFQSLLHYAMIAEGTSREIWTNRALKAMFDFPPELLLPSGWMPVLNDAASFSHIGTYAPYYEIAYAIYGDDAYRTYLLTAYGTWRNDEENRVQTWAQRDSIYALLFGEELPEQGKASLIVVMQTTKALPASGLTKLVNQAGWHVLVKHSRFGGEHDHMDRLGLSIMHGHVPLLIDPGTTAYGVPVHYGWFKHTYSHNTVSINGADQPPRDGRLIQLQEESWGVWLETAVDWLADDYHMKDRIILPAELNPWDADAYTGVQIRRINVLGEDHLLDVVQVTVPEAREVHWMNHVSGTRISSGNDQDWSATEVRLSRLDQHWFQMKQRLVQGAPCFVYQMSEGTLEQMTWCSLPTSIYTALTPDNPPSGLRTSLLIAAAVQKEVIFVQMLHYNRSDEEYLQGHLEVVRLPDSTLQVMWNKIDSHITYHVQLRNEKAELMRRRVE</sequence>
<evidence type="ECO:0000313" key="8">
    <source>
        <dbReference type="Proteomes" id="UP000093309"/>
    </source>
</evidence>
<protein>
    <submittedName>
        <fullName evidence="7">Uncharacterized protein</fullName>
    </submittedName>
</protein>
<dbReference type="PANTHER" id="PTHR39210:SF1">
    <property type="entry name" value="HEPARIN-SULFATE LYASE"/>
    <property type="match status" value="1"/>
</dbReference>
<organism evidence="7 8">
    <name type="scientific">Paenibacillus pectinilyticus</name>
    <dbReference type="NCBI Taxonomy" id="512399"/>
    <lineage>
        <taxon>Bacteria</taxon>
        <taxon>Bacillati</taxon>
        <taxon>Bacillota</taxon>
        <taxon>Bacilli</taxon>
        <taxon>Bacillales</taxon>
        <taxon>Paenibacillaceae</taxon>
        <taxon>Paenibacillus</taxon>
    </lineage>
</organism>
<evidence type="ECO:0000256" key="4">
    <source>
        <dbReference type="ARBA" id="ARBA00023239"/>
    </source>
</evidence>
<dbReference type="EMBL" id="LYPC01000007">
    <property type="protein sequence ID" value="OCT16950.1"/>
    <property type="molecule type" value="Genomic_DNA"/>
</dbReference>
<comment type="subcellular location">
    <subcellularLocation>
        <location evidence="1">Periplasm</location>
    </subcellularLocation>
</comment>
<feature type="domain" description="Heparinase II/III-like C-terminal" evidence="6">
    <location>
        <begin position="383"/>
        <end position="467"/>
    </location>
</feature>
<gene>
    <name evidence="7" type="ORF">A8709_24880</name>
</gene>
<dbReference type="InterPro" id="IPR008397">
    <property type="entry name" value="Alginate_lyase_dom"/>
</dbReference>
<proteinExistence type="predicted"/>
<comment type="caution">
    <text evidence="7">The sequence shown here is derived from an EMBL/GenBank/DDBJ whole genome shotgun (WGS) entry which is preliminary data.</text>
</comment>
<reference evidence="8" key="1">
    <citation type="submission" date="2016-05" db="EMBL/GenBank/DDBJ databases">
        <title>Paenibacillus oryzae. sp. nov., isolated from the rice root.</title>
        <authorList>
            <person name="Zhang J."/>
            <person name="Zhang X."/>
        </authorList>
    </citation>
    <scope>NUCLEOTIDE SEQUENCE [LARGE SCALE GENOMIC DNA]</scope>
    <source>
        <strain evidence="8">KCTC13222</strain>
    </source>
</reference>
<keyword evidence="4" id="KW-0456">Lyase</keyword>
<dbReference type="RefSeq" id="WP_065850494.1">
    <property type="nucleotide sequence ID" value="NZ_LYPC01000007.1"/>
</dbReference>
<dbReference type="Gene3D" id="1.50.10.100">
    <property type="entry name" value="Chondroitin AC/alginate lyase"/>
    <property type="match status" value="1"/>
</dbReference>
<evidence type="ECO:0000256" key="1">
    <source>
        <dbReference type="ARBA" id="ARBA00004418"/>
    </source>
</evidence>
<dbReference type="Pfam" id="PF07940">
    <property type="entry name" value="Hepar_II_III_C"/>
    <property type="match status" value="1"/>
</dbReference>
<evidence type="ECO:0000256" key="3">
    <source>
        <dbReference type="ARBA" id="ARBA00022764"/>
    </source>
</evidence>
<dbReference type="Pfam" id="PF05426">
    <property type="entry name" value="Alginate_lyase"/>
    <property type="match status" value="1"/>
</dbReference>
<dbReference type="SUPFAM" id="SSF48230">
    <property type="entry name" value="Chondroitin AC/alginate lyase"/>
    <property type="match status" value="1"/>
</dbReference>
<dbReference type="STRING" id="512399.A8709_24880"/>
<dbReference type="OrthoDB" id="9772435at2"/>
<dbReference type="Gene3D" id="2.70.98.70">
    <property type="match status" value="1"/>
</dbReference>
<dbReference type="InterPro" id="IPR012480">
    <property type="entry name" value="Hepar_II_III_C"/>
</dbReference>
<accession>A0A1C1A8M2</accession>
<evidence type="ECO:0000259" key="6">
    <source>
        <dbReference type="Pfam" id="PF07940"/>
    </source>
</evidence>
<keyword evidence="2" id="KW-0732">Signal</keyword>
<evidence type="ECO:0000313" key="7">
    <source>
        <dbReference type="EMBL" id="OCT16950.1"/>
    </source>
</evidence>
<dbReference type="InterPro" id="IPR008929">
    <property type="entry name" value="Chondroitin_lyas"/>
</dbReference>
<keyword evidence="8" id="KW-1185">Reference proteome</keyword>
<keyword evidence="3" id="KW-0574">Periplasm</keyword>